<dbReference type="EMBL" id="GEDV01007091">
    <property type="protein sequence ID" value="JAP81466.1"/>
    <property type="molecule type" value="Transcribed_RNA"/>
</dbReference>
<keyword evidence="7" id="KW-0472">Membrane</keyword>
<feature type="compositionally biased region" description="Polar residues" evidence="13">
    <location>
        <begin position="62"/>
        <end position="97"/>
    </location>
</feature>
<evidence type="ECO:0000256" key="4">
    <source>
        <dbReference type="ARBA" id="ARBA00022737"/>
    </source>
</evidence>
<dbReference type="PRINTS" id="PR01415">
    <property type="entry name" value="ANKYRIN"/>
</dbReference>
<evidence type="ECO:0000256" key="8">
    <source>
        <dbReference type="ARBA" id="ARBA00023298"/>
    </source>
</evidence>
<evidence type="ECO:0000256" key="12">
    <source>
        <dbReference type="PROSITE-ProRule" id="PRU00023"/>
    </source>
</evidence>
<keyword evidence="2" id="KW-0268">Exocytosis</keyword>
<dbReference type="SUPFAM" id="SSF48403">
    <property type="entry name" value="Ankyrin repeat"/>
    <property type="match status" value="1"/>
</dbReference>
<feature type="region of interest" description="Disordered" evidence="13">
    <location>
        <begin position="20"/>
        <end position="110"/>
    </location>
</feature>
<evidence type="ECO:0000256" key="5">
    <source>
        <dbReference type="ARBA" id="ARBA00023028"/>
    </source>
</evidence>
<comment type="subunit">
    <text evidence="10">Homotetramer in membranes.</text>
</comment>
<evidence type="ECO:0000256" key="6">
    <source>
        <dbReference type="ARBA" id="ARBA00023043"/>
    </source>
</evidence>
<dbReference type="PANTHER" id="PTHR24198">
    <property type="entry name" value="ANKYRIN REPEAT AND PROTEIN KINASE DOMAIN-CONTAINING PROTEIN"/>
    <property type="match status" value="1"/>
</dbReference>
<name>A0A131YTJ8_RHIAP</name>
<keyword evidence="5" id="KW-0638">Presynaptic neurotoxin</keyword>
<comment type="subcellular location">
    <subcellularLocation>
        <location evidence="1">Target cell membrane</location>
    </subcellularLocation>
</comment>
<dbReference type="InterPro" id="IPR002110">
    <property type="entry name" value="Ankyrin_rpt"/>
</dbReference>
<accession>A0A131YTJ8</accession>
<dbReference type="PROSITE" id="PS50088">
    <property type="entry name" value="ANK_REPEAT"/>
    <property type="match status" value="3"/>
</dbReference>
<feature type="compositionally biased region" description="Acidic residues" evidence="13">
    <location>
        <begin position="20"/>
        <end position="34"/>
    </location>
</feature>
<dbReference type="PANTHER" id="PTHR24198:SF165">
    <property type="entry name" value="ANKYRIN REPEAT-CONTAINING PROTEIN-RELATED"/>
    <property type="match status" value="1"/>
</dbReference>
<sequence>MVSGEPVEDLRYLFDSLCVDDEGYESPDHEDDGDASPAVRRRGPVRRDTAPRPCPYRYGSSDEWSPSSDNRPSSVDSAVSLSPPASNESVRRTSSSGAELDDEDDPEKPAKLAEILRYLLDGEPTSFIGAKQREKNEDTERNRRDPALSSTSLPASVEEINRLTLRFKPIRPREDSVHRDNDPVSPPVKHPNPEWPQQSRLRKELPLVACNNAAVVVAKLQASGRLMARDSKGRTYVHEAVASGNLALFYKLVVRLLRDSGCRLLESCDHVGQTALHYACMLRQELMVGVLCEAGVQRDVRDNNGATAMHLAAERGGDSCIEQLLAPPCPGSVSAQDLKGRTPLHLAVLSHGGQLCTENSKGQQPTYETIDSYRVVKLLSTTTNAQLNLQDRVGETALHYAAQHHKVDLVQLLLLNADSPSRLVSIANNAGDTALHMACRSPGPEQGRLVRLLVQHGAPVGALNKEGMRPVDLLPPDLQWEVGLLQDI</sequence>
<feature type="region of interest" description="Disordered" evidence="13">
    <location>
        <begin position="171"/>
        <end position="196"/>
    </location>
</feature>
<feature type="repeat" description="ANK" evidence="12">
    <location>
        <begin position="430"/>
        <end position="465"/>
    </location>
</feature>
<protein>
    <recommendedName>
        <fullName evidence="11">Alpha-latrotoxin</fullName>
    </recommendedName>
</protein>
<evidence type="ECO:0000256" key="11">
    <source>
        <dbReference type="ARBA" id="ARBA00049811"/>
    </source>
</evidence>
<feature type="repeat" description="ANK" evidence="12">
    <location>
        <begin position="393"/>
        <end position="414"/>
    </location>
</feature>
<dbReference type="GO" id="GO:0044231">
    <property type="term" value="C:host cell presynaptic membrane"/>
    <property type="evidence" value="ECO:0007669"/>
    <property type="project" value="UniProtKB-KW"/>
</dbReference>
<feature type="compositionally biased region" description="Basic and acidic residues" evidence="13">
    <location>
        <begin position="131"/>
        <end position="146"/>
    </location>
</feature>
<organism evidence="14">
    <name type="scientific">Rhipicephalus appendiculatus</name>
    <name type="common">Brown ear tick</name>
    <dbReference type="NCBI Taxonomy" id="34631"/>
    <lineage>
        <taxon>Eukaryota</taxon>
        <taxon>Metazoa</taxon>
        <taxon>Ecdysozoa</taxon>
        <taxon>Arthropoda</taxon>
        <taxon>Chelicerata</taxon>
        <taxon>Arachnida</taxon>
        <taxon>Acari</taxon>
        <taxon>Parasitiformes</taxon>
        <taxon>Ixodida</taxon>
        <taxon>Ixodoidea</taxon>
        <taxon>Ixodidae</taxon>
        <taxon>Rhipicephalinae</taxon>
        <taxon>Rhipicephalus</taxon>
        <taxon>Rhipicephalus</taxon>
    </lineage>
</organism>
<keyword evidence="5" id="KW-0528">Neurotoxin</keyword>
<dbReference type="GO" id="GO:0044218">
    <property type="term" value="C:other organism cell membrane"/>
    <property type="evidence" value="ECO:0007669"/>
    <property type="project" value="UniProtKB-KW"/>
</dbReference>
<keyword evidence="5" id="KW-0800">Toxin</keyword>
<dbReference type="PROSITE" id="PS50297">
    <property type="entry name" value="ANK_REP_REGION"/>
    <property type="match status" value="2"/>
</dbReference>
<reference evidence="14" key="1">
    <citation type="journal article" date="2016" name="Ticks Tick Borne Dis.">
        <title>De novo assembly and annotation of the salivary gland transcriptome of Rhipicephalus appendiculatus male and female ticks during blood feeding.</title>
        <authorList>
            <person name="de Castro M.H."/>
            <person name="de Klerk D."/>
            <person name="Pienaar R."/>
            <person name="Latif A.A."/>
            <person name="Rees D.J."/>
            <person name="Mans B.J."/>
        </authorList>
    </citation>
    <scope>NUCLEOTIDE SEQUENCE</scope>
    <source>
        <tissue evidence="14">Salivary glands</tissue>
    </source>
</reference>
<evidence type="ECO:0000313" key="14">
    <source>
        <dbReference type="EMBL" id="JAP81466.1"/>
    </source>
</evidence>
<feature type="region of interest" description="Disordered" evidence="13">
    <location>
        <begin position="126"/>
        <end position="155"/>
    </location>
</feature>
<proteinExistence type="inferred from homology"/>
<dbReference type="Gene3D" id="1.25.40.20">
    <property type="entry name" value="Ankyrin repeat-containing domain"/>
    <property type="match status" value="2"/>
</dbReference>
<evidence type="ECO:0000256" key="10">
    <source>
        <dbReference type="ARBA" id="ARBA00049715"/>
    </source>
</evidence>
<evidence type="ECO:0000256" key="1">
    <source>
        <dbReference type="ARBA" id="ARBA00004175"/>
    </source>
</evidence>
<feature type="repeat" description="ANK" evidence="12">
    <location>
        <begin position="271"/>
        <end position="303"/>
    </location>
</feature>
<keyword evidence="3" id="KW-1052">Target cell membrane</keyword>
<evidence type="ECO:0000256" key="7">
    <source>
        <dbReference type="ARBA" id="ARBA00023136"/>
    </source>
</evidence>
<keyword evidence="4" id="KW-0677">Repeat</keyword>
<keyword evidence="8" id="KW-1053">Target membrane</keyword>
<evidence type="ECO:0000256" key="13">
    <source>
        <dbReference type="SAM" id="MobiDB-lite"/>
    </source>
</evidence>
<evidence type="ECO:0000256" key="2">
    <source>
        <dbReference type="ARBA" id="ARBA00022483"/>
    </source>
</evidence>
<feature type="compositionally biased region" description="Basic and acidic residues" evidence="13">
    <location>
        <begin position="171"/>
        <end position="182"/>
    </location>
</feature>
<evidence type="ECO:0000256" key="3">
    <source>
        <dbReference type="ARBA" id="ARBA00022537"/>
    </source>
</evidence>
<feature type="compositionally biased region" description="Pro residues" evidence="13">
    <location>
        <begin position="184"/>
        <end position="194"/>
    </location>
</feature>
<comment type="similarity">
    <text evidence="9">Belongs to the cationic peptide 01 (latrotoxin) family. 03 (alpha-latrotoxin) subfamily.</text>
</comment>
<evidence type="ECO:0000256" key="9">
    <source>
        <dbReference type="ARBA" id="ARBA00049657"/>
    </source>
</evidence>
<dbReference type="Pfam" id="PF12796">
    <property type="entry name" value="Ank_2"/>
    <property type="match status" value="2"/>
</dbReference>
<dbReference type="SMART" id="SM00248">
    <property type="entry name" value="ANK"/>
    <property type="match status" value="6"/>
</dbReference>
<keyword evidence="6 12" id="KW-0040">ANK repeat</keyword>
<dbReference type="GO" id="GO:0006887">
    <property type="term" value="P:exocytosis"/>
    <property type="evidence" value="ECO:0007669"/>
    <property type="project" value="UniProtKB-KW"/>
</dbReference>
<dbReference type="AlphaFoldDB" id="A0A131YTJ8"/>
<dbReference type="InterPro" id="IPR036770">
    <property type="entry name" value="Ankyrin_rpt-contain_sf"/>
</dbReference>